<evidence type="ECO:0000256" key="2">
    <source>
        <dbReference type="ARBA" id="ARBA00010663"/>
    </source>
</evidence>
<dbReference type="PROSITE" id="PS50262">
    <property type="entry name" value="G_PROTEIN_RECEP_F1_2"/>
    <property type="match status" value="1"/>
</dbReference>
<keyword evidence="3" id="KW-1003">Cell membrane</keyword>
<organism evidence="12">
    <name type="scientific">Graphocephala atropunctata</name>
    <dbReference type="NCBI Taxonomy" id="36148"/>
    <lineage>
        <taxon>Eukaryota</taxon>
        <taxon>Metazoa</taxon>
        <taxon>Ecdysozoa</taxon>
        <taxon>Arthropoda</taxon>
        <taxon>Hexapoda</taxon>
        <taxon>Insecta</taxon>
        <taxon>Pterygota</taxon>
        <taxon>Neoptera</taxon>
        <taxon>Paraneoptera</taxon>
        <taxon>Hemiptera</taxon>
        <taxon>Auchenorrhyncha</taxon>
        <taxon>Membracoidea</taxon>
        <taxon>Cicadellidae</taxon>
        <taxon>Cicadellinae</taxon>
        <taxon>Cicadellini</taxon>
        <taxon>Graphocephala</taxon>
    </lineage>
</organism>
<dbReference type="GO" id="GO:0043410">
    <property type="term" value="P:positive regulation of MAPK cascade"/>
    <property type="evidence" value="ECO:0007669"/>
    <property type="project" value="TreeGrafter"/>
</dbReference>
<evidence type="ECO:0000256" key="1">
    <source>
        <dbReference type="ARBA" id="ARBA00004651"/>
    </source>
</evidence>
<evidence type="ECO:0000256" key="9">
    <source>
        <dbReference type="ARBA" id="ARBA00023224"/>
    </source>
</evidence>
<keyword evidence="7 10" id="KW-0472">Membrane</keyword>
<dbReference type="PRINTS" id="PR00237">
    <property type="entry name" value="GPCRRHODOPSN"/>
</dbReference>
<keyword evidence="6" id="KW-0297">G-protein coupled receptor</keyword>
<evidence type="ECO:0000256" key="5">
    <source>
        <dbReference type="ARBA" id="ARBA00022989"/>
    </source>
</evidence>
<keyword evidence="8" id="KW-0675">Receptor</keyword>
<dbReference type="Pfam" id="PF00001">
    <property type="entry name" value="7tm_1"/>
    <property type="match status" value="1"/>
</dbReference>
<keyword evidence="5 10" id="KW-1133">Transmembrane helix</keyword>
<comment type="subcellular location">
    <subcellularLocation>
        <location evidence="1">Cell membrane</location>
        <topology evidence="1">Multi-pass membrane protein</topology>
    </subcellularLocation>
</comment>
<evidence type="ECO:0000256" key="3">
    <source>
        <dbReference type="ARBA" id="ARBA00022475"/>
    </source>
</evidence>
<keyword evidence="4 10" id="KW-0812">Transmembrane</keyword>
<feature type="transmembrane region" description="Helical" evidence="10">
    <location>
        <begin position="6"/>
        <end position="24"/>
    </location>
</feature>
<evidence type="ECO:0000256" key="10">
    <source>
        <dbReference type="SAM" id="Phobius"/>
    </source>
</evidence>
<evidence type="ECO:0000259" key="11">
    <source>
        <dbReference type="PROSITE" id="PS50262"/>
    </source>
</evidence>
<feature type="non-terminal residue" evidence="12">
    <location>
        <position position="1"/>
    </location>
</feature>
<sequence>ISSILSFCLPCLVMVSIYIQLYLTSRRHYKSIAQLCPLGDHKAPLTIGVLMGIFLVCWLPFFCANILVSFCKTCVSPGTFKALTWLGYSNSMFNPVVYTVLNSEFRDSFKLLLLRYHLTHQEGRIVCIVNNSFSNRVTLGSETNSSVLDDRLTQ</sequence>
<dbReference type="EMBL" id="GEBQ01017334">
    <property type="protein sequence ID" value="JAT22643.1"/>
    <property type="molecule type" value="Transcribed_RNA"/>
</dbReference>
<accession>A0A1B6LG05</accession>
<dbReference type="InterPro" id="IPR017452">
    <property type="entry name" value="GPCR_Rhodpsn_7TM"/>
</dbReference>
<dbReference type="PANTHER" id="PTHR24248:SF187">
    <property type="entry name" value="OCTOPAMINE RECEPTOR BETA-2R"/>
    <property type="match status" value="1"/>
</dbReference>
<proteinExistence type="inferred from homology"/>
<dbReference type="Gene3D" id="1.20.1070.10">
    <property type="entry name" value="Rhodopsin 7-helix transmembrane proteins"/>
    <property type="match status" value="1"/>
</dbReference>
<protein>
    <recommendedName>
        <fullName evidence="11">G-protein coupled receptors family 1 profile domain-containing protein</fullName>
    </recommendedName>
</protein>
<dbReference type="PANTHER" id="PTHR24248">
    <property type="entry name" value="ADRENERGIC RECEPTOR-RELATED G-PROTEIN COUPLED RECEPTOR"/>
    <property type="match status" value="1"/>
</dbReference>
<evidence type="ECO:0000256" key="4">
    <source>
        <dbReference type="ARBA" id="ARBA00022692"/>
    </source>
</evidence>
<dbReference type="GO" id="GO:0004989">
    <property type="term" value="F:octopamine receptor activity"/>
    <property type="evidence" value="ECO:0007669"/>
    <property type="project" value="TreeGrafter"/>
</dbReference>
<feature type="domain" description="G-protein coupled receptors family 1 profile" evidence="11">
    <location>
        <begin position="1"/>
        <end position="98"/>
    </location>
</feature>
<dbReference type="InterPro" id="IPR000276">
    <property type="entry name" value="GPCR_Rhodpsn"/>
</dbReference>
<comment type="similarity">
    <text evidence="2">Belongs to the G-protein coupled receptor 1 family.</text>
</comment>
<dbReference type="GO" id="GO:0071880">
    <property type="term" value="P:adenylate cyclase-activating adrenergic receptor signaling pathway"/>
    <property type="evidence" value="ECO:0007669"/>
    <property type="project" value="TreeGrafter"/>
</dbReference>
<feature type="non-terminal residue" evidence="12">
    <location>
        <position position="154"/>
    </location>
</feature>
<keyword evidence="9" id="KW-0807">Transducer</keyword>
<dbReference type="AlphaFoldDB" id="A0A1B6LG05"/>
<evidence type="ECO:0000256" key="7">
    <source>
        <dbReference type="ARBA" id="ARBA00023136"/>
    </source>
</evidence>
<reference evidence="12" key="1">
    <citation type="submission" date="2015-11" db="EMBL/GenBank/DDBJ databases">
        <title>De novo transcriptome assembly of four potential Pierce s Disease insect vectors from Arizona vineyards.</title>
        <authorList>
            <person name="Tassone E.E."/>
        </authorList>
    </citation>
    <scope>NUCLEOTIDE SEQUENCE</scope>
</reference>
<evidence type="ECO:0000256" key="8">
    <source>
        <dbReference type="ARBA" id="ARBA00023170"/>
    </source>
</evidence>
<gene>
    <name evidence="12" type="ORF">g.50397</name>
</gene>
<name>A0A1B6LG05_9HEMI</name>
<evidence type="ECO:0000256" key="6">
    <source>
        <dbReference type="ARBA" id="ARBA00023040"/>
    </source>
</evidence>
<feature type="transmembrane region" description="Helical" evidence="10">
    <location>
        <begin position="45"/>
        <end position="68"/>
    </location>
</feature>
<dbReference type="SUPFAM" id="SSF81321">
    <property type="entry name" value="Family A G protein-coupled receptor-like"/>
    <property type="match status" value="1"/>
</dbReference>
<evidence type="ECO:0000313" key="12">
    <source>
        <dbReference type="EMBL" id="JAT22643.1"/>
    </source>
</evidence>
<dbReference type="GO" id="GO:0005886">
    <property type="term" value="C:plasma membrane"/>
    <property type="evidence" value="ECO:0007669"/>
    <property type="project" value="UniProtKB-SubCell"/>
</dbReference>